<dbReference type="KEGG" id="xcb:XC_0182"/>
<feature type="chain" id="PRO_5002600815" description="Secreted protein" evidence="1">
    <location>
        <begin position="34"/>
        <end position="364"/>
    </location>
</feature>
<proteinExistence type="predicted"/>
<accession>A0A0H2X2Q2</accession>
<dbReference type="PROSITE" id="PS51257">
    <property type="entry name" value="PROKAR_LIPOPROTEIN"/>
    <property type="match status" value="1"/>
</dbReference>
<protein>
    <recommendedName>
        <fullName evidence="4">Secreted protein</fullName>
    </recommendedName>
</protein>
<evidence type="ECO:0000313" key="2">
    <source>
        <dbReference type="EMBL" id="AAY47269.1"/>
    </source>
</evidence>
<evidence type="ECO:0000313" key="3">
    <source>
        <dbReference type="Proteomes" id="UP000000420"/>
    </source>
</evidence>
<keyword evidence="1" id="KW-0732">Signal</keyword>
<dbReference type="HOGENOM" id="CLU_776025_0_0_6"/>
<gene>
    <name evidence="2" type="ordered locus">XC_0182</name>
</gene>
<reference evidence="2 3" key="1">
    <citation type="journal article" date="2005" name="Genome Res.">
        <title>Comparative and functional genomic analyses of the pathogenicity of phytopathogen Xanthomonas campestris pv. campestris.</title>
        <authorList>
            <person name="Qian W."/>
            <person name="Jia Y."/>
            <person name="Ren S.X."/>
            <person name="He Y.Q."/>
            <person name="Feng J.X."/>
            <person name="Lu L.F."/>
            <person name="Sun Q."/>
            <person name="Ying G."/>
            <person name="Tang D.J."/>
            <person name="Tang H."/>
            <person name="Wu W."/>
            <person name="Hao P."/>
            <person name="Wang L."/>
            <person name="Jiang B.L."/>
            <person name="Zeng S."/>
            <person name="Gu W.Y."/>
            <person name="Lu G."/>
            <person name="Rong L."/>
            <person name="Tian Y."/>
            <person name="Yao Z."/>
            <person name="Fu G."/>
            <person name="Chen B."/>
            <person name="Fang R."/>
            <person name="Qiang B."/>
            <person name="Chen Z."/>
            <person name="Zhao G.P."/>
            <person name="Tang J.L."/>
            <person name="He C."/>
        </authorList>
    </citation>
    <scope>NUCLEOTIDE SEQUENCE [LARGE SCALE GENOMIC DNA]</scope>
    <source>
        <strain evidence="2 3">8004</strain>
    </source>
</reference>
<dbReference type="Proteomes" id="UP000000420">
    <property type="component" value="Chromosome"/>
</dbReference>
<sequence>MRALTGQGTRMRTSRLIGSTVLLWLGSACMASAAPAAAPTADPTNDPLVQQWGQQVGETLQARLRSMADSGKPGPLYLAGLLWIDTETDAESDAARAGYAPLQRAWLQRALDARPRDLLVARMEALGCPAGLRCDPLAALAFLEQADAGNADVHLRAYASAQRRGDAAAAERAWQAAVQADHFDSGALALGQALHAAYADVQWPVLTSVSLRAQLDARGLPSTGADTAMLFAMAAWSAHALPALSPLVRRCDPATVTPALRDECMAVLGNVAKDESTLATALIGAKRMASLSSGADTTRWQARVRDLAWLQQQQQGLAGAGRGLVSDGDAVLAHGEVPALRALLQRQGIATQPPAGWQPSASVQ</sequence>
<evidence type="ECO:0008006" key="4">
    <source>
        <dbReference type="Google" id="ProtNLM"/>
    </source>
</evidence>
<evidence type="ECO:0000256" key="1">
    <source>
        <dbReference type="SAM" id="SignalP"/>
    </source>
</evidence>
<organism evidence="2 3">
    <name type="scientific">Xanthomonas campestris pv. campestris (strain 8004)</name>
    <dbReference type="NCBI Taxonomy" id="314565"/>
    <lineage>
        <taxon>Bacteria</taxon>
        <taxon>Pseudomonadati</taxon>
        <taxon>Pseudomonadota</taxon>
        <taxon>Gammaproteobacteria</taxon>
        <taxon>Lysobacterales</taxon>
        <taxon>Lysobacteraceae</taxon>
        <taxon>Xanthomonas</taxon>
    </lineage>
</organism>
<dbReference type="EMBL" id="CP000050">
    <property type="protein sequence ID" value="AAY47269.1"/>
    <property type="molecule type" value="Genomic_DNA"/>
</dbReference>
<dbReference type="AlphaFoldDB" id="A0A0H2X2Q2"/>
<name>A0A0H2X2Q2_XANC8</name>
<feature type="signal peptide" evidence="1">
    <location>
        <begin position="1"/>
        <end position="33"/>
    </location>
</feature>